<comment type="similarity">
    <text evidence="7">Belongs to the binding-protein-dependent transport system permease family.</text>
</comment>
<keyword evidence="6 7" id="KW-0472">Membrane</keyword>
<reference evidence="9 10" key="1">
    <citation type="submission" date="2015-02" db="EMBL/GenBank/DDBJ databases">
        <title>Evolution of amylase-binding proteins of oral streptococcal species.</title>
        <authorList>
            <person name="Haase E.M."/>
        </authorList>
    </citation>
    <scope>NUCLEOTIDE SEQUENCE [LARGE SCALE GENOMIC DNA]</scope>
    <source>
        <strain evidence="10">UB10712</strain>
    </source>
</reference>
<comment type="subcellular location">
    <subcellularLocation>
        <location evidence="1 7">Cell membrane</location>
        <topology evidence="1 7">Multi-pass membrane protein</topology>
    </subcellularLocation>
</comment>
<evidence type="ECO:0000313" key="10">
    <source>
        <dbReference type="Proteomes" id="UP000033375"/>
    </source>
</evidence>
<feature type="transmembrane region" description="Helical" evidence="7">
    <location>
        <begin position="115"/>
        <end position="135"/>
    </location>
</feature>
<dbReference type="PANTHER" id="PTHR43005:SF1">
    <property type="entry name" value="SPERMIDINE_PUTRESCINE TRANSPORT SYSTEM PERMEASE PROTEIN"/>
    <property type="match status" value="1"/>
</dbReference>
<dbReference type="InterPro" id="IPR035906">
    <property type="entry name" value="MetI-like_sf"/>
</dbReference>
<feature type="transmembrane region" description="Helical" evidence="7">
    <location>
        <begin position="21"/>
        <end position="47"/>
    </location>
</feature>
<feature type="domain" description="ABC transmembrane type-1" evidence="8">
    <location>
        <begin position="78"/>
        <end position="292"/>
    </location>
</feature>
<feature type="transmembrane region" description="Helical" evidence="7">
    <location>
        <begin position="274"/>
        <end position="295"/>
    </location>
</feature>
<keyword evidence="3" id="KW-1003">Cell membrane</keyword>
<protein>
    <submittedName>
        <fullName evidence="9">ABC transporter permease</fullName>
    </submittedName>
</protein>
<dbReference type="Pfam" id="PF00528">
    <property type="entry name" value="BPD_transp_1"/>
    <property type="match status" value="1"/>
</dbReference>
<evidence type="ECO:0000256" key="7">
    <source>
        <dbReference type="RuleBase" id="RU363032"/>
    </source>
</evidence>
<dbReference type="PANTHER" id="PTHR43005">
    <property type="entry name" value="BLR7065 PROTEIN"/>
    <property type="match status" value="1"/>
</dbReference>
<sequence length="305" mass="35035">MWPLFLERNKHMVKNRNLTRWVFVLPAIIIVGLLFVYPFFSSIYFSFTNKHLIMPNYRFVGLANYKAVLSDPNFFNAFFNSIKWTVFSLVGQVLVGFVLALALHRVRRFKKLYRTLLIVPWAFPTIVIAFSWQWILNGVYGYLPNLIVKLGLMNHVPAFLTDSTWAFICLVFINIWFGAPMIMVNVLSALQTVPEEQFEAATIDGASSWQVFKFIVFPHIKVVVGLLVVLRTVWIFNNFDIIYLITGGGPSNATMTLPIFAYNLGWGTKLLGRASAVTVLLFIFLMAVCFIYFGIISKWEKEGRK</sequence>
<evidence type="ECO:0000256" key="4">
    <source>
        <dbReference type="ARBA" id="ARBA00022692"/>
    </source>
</evidence>
<dbReference type="InterPro" id="IPR000515">
    <property type="entry name" value="MetI-like"/>
</dbReference>
<dbReference type="SUPFAM" id="SSF161098">
    <property type="entry name" value="MetI-like"/>
    <property type="match status" value="1"/>
</dbReference>
<dbReference type="PROSITE" id="PS50928">
    <property type="entry name" value="ABC_TM1"/>
    <property type="match status" value="1"/>
</dbReference>
<dbReference type="GO" id="GO:0055085">
    <property type="term" value="P:transmembrane transport"/>
    <property type="evidence" value="ECO:0007669"/>
    <property type="project" value="InterPro"/>
</dbReference>
<name>A0AB34SCP8_STRGN</name>
<feature type="transmembrane region" description="Helical" evidence="7">
    <location>
        <begin position="84"/>
        <end position="103"/>
    </location>
</feature>
<dbReference type="Proteomes" id="UP000033375">
    <property type="component" value="Unassembled WGS sequence"/>
</dbReference>
<dbReference type="AlphaFoldDB" id="A0AB34SCP8"/>
<organism evidence="9 10">
    <name type="scientific">Streptococcus gordonii</name>
    <dbReference type="NCBI Taxonomy" id="1302"/>
    <lineage>
        <taxon>Bacteria</taxon>
        <taxon>Bacillati</taxon>
        <taxon>Bacillota</taxon>
        <taxon>Bacilli</taxon>
        <taxon>Lactobacillales</taxon>
        <taxon>Streptococcaceae</taxon>
        <taxon>Streptococcus</taxon>
    </lineage>
</organism>
<keyword evidence="5 7" id="KW-1133">Transmembrane helix</keyword>
<dbReference type="GO" id="GO:0005886">
    <property type="term" value="C:plasma membrane"/>
    <property type="evidence" value="ECO:0007669"/>
    <property type="project" value="UniProtKB-SubCell"/>
</dbReference>
<accession>A0AB34SCP8</accession>
<evidence type="ECO:0000259" key="8">
    <source>
        <dbReference type="PROSITE" id="PS50928"/>
    </source>
</evidence>
<comment type="caution">
    <text evidence="9">The sequence shown here is derived from an EMBL/GenBank/DDBJ whole genome shotgun (WGS) entry which is preliminary data.</text>
</comment>
<evidence type="ECO:0000256" key="5">
    <source>
        <dbReference type="ARBA" id="ARBA00022989"/>
    </source>
</evidence>
<feature type="transmembrane region" description="Helical" evidence="7">
    <location>
        <begin position="211"/>
        <end position="235"/>
    </location>
</feature>
<dbReference type="CDD" id="cd06261">
    <property type="entry name" value="TM_PBP2"/>
    <property type="match status" value="1"/>
</dbReference>
<evidence type="ECO:0000256" key="3">
    <source>
        <dbReference type="ARBA" id="ARBA00022475"/>
    </source>
</evidence>
<evidence type="ECO:0000313" key="9">
    <source>
        <dbReference type="EMBL" id="KJQ66069.1"/>
    </source>
</evidence>
<dbReference type="Gene3D" id="1.10.3720.10">
    <property type="entry name" value="MetI-like"/>
    <property type="match status" value="1"/>
</dbReference>
<evidence type="ECO:0000256" key="2">
    <source>
        <dbReference type="ARBA" id="ARBA00022448"/>
    </source>
</evidence>
<gene>
    <name evidence="9" type="ORF">TZ88_00763</name>
</gene>
<dbReference type="EMBL" id="JYGN01000002">
    <property type="protein sequence ID" value="KJQ66069.1"/>
    <property type="molecule type" value="Genomic_DNA"/>
</dbReference>
<evidence type="ECO:0000256" key="6">
    <source>
        <dbReference type="ARBA" id="ARBA00023136"/>
    </source>
</evidence>
<feature type="transmembrane region" description="Helical" evidence="7">
    <location>
        <begin position="165"/>
        <end position="190"/>
    </location>
</feature>
<proteinExistence type="inferred from homology"/>
<keyword evidence="4 7" id="KW-0812">Transmembrane</keyword>
<keyword evidence="2 7" id="KW-0813">Transport</keyword>
<evidence type="ECO:0000256" key="1">
    <source>
        <dbReference type="ARBA" id="ARBA00004651"/>
    </source>
</evidence>